<dbReference type="InterPro" id="IPR004007">
    <property type="entry name" value="DhaL_dom"/>
</dbReference>
<dbReference type="Pfam" id="PF02734">
    <property type="entry name" value="Dak2"/>
    <property type="match status" value="1"/>
</dbReference>
<dbReference type="PANTHER" id="PTHR28629:SF4">
    <property type="entry name" value="TRIOKINASE_FMN CYCLASE"/>
    <property type="match status" value="1"/>
</dbReference>
<dbReference type="InterPro" id="IPR036117">
    <property type="entry name" value="DhaL_dom_sf"/>
</dbReference>
<evidence type="ECO:0000259" key="3">
    <source>
        <dbReference type="PROSITE" id="PS51480"/>
    </source>
</evidence>
<dbReference type="Proteomes" id="UP000199180">
    <property type="component" value="Unassembled WGS sequence"/>
</dbReference>
<protein>
    <submittedName>
        <fullName evidence="4">Dihydroxyacetone kinase, C-terminal domain</fullName>
    </submittedName>
</protein>
<dbReference type="Gene3D" id="1.25.40.340">
    <property type="match status" value="1"/>
</dbReference>
<keyword evidence="5" id="KW-1185">Reference proteome</keyword>
<dbReference type="RefSeq" id="WP_175479985.1">
    <property type="nucleotide sequence ID" value="NZ_FOHO01000025.1"/>
</dbReference>
<dbReference type="EMBL" id="FOHO01000025">
    <property type="protein sequence ID" value="SEU08632.1"/>
    <property type="molecule type" value="Genomic_DNA"/>
</dbReference>
<evidence type="ECO:0000256" key="1">
    <source>
        <dbReference type="ARBA" id="ARBA00022679"/>
    </source>
</evidence>
<proteinExistence type="predicted"/>
<dbReference type="GO" id="GO:0019563">
    <property type="term" value="P:glycerol catabolic process"/>
    <property type="evidence" value="ECO:0007669"/>
    <property type="project" value="TreeGrafter"/>
</dbReference>
<dbReference type="SUPFAM" id="SSF101473">
    <property type="entry name" value="DhaL-like"/>
    <property type="match status" value="1"/>
</dbReference>
<organism evidence="4 5">
    <name type="scientific">Paracoccus homiensis</name>
    <dbReference type="NCBI Taxonomy" id="364199"/>
    <lineage>
        <taxon>Bacteria</taxon>
        <taxon>Pseudomonadati</taxon>
        <taxon>Pseudomonadota</taxon>
        <taxon>Alphaproteobacteria</taxon>
        <taxon>Rhodobacterales</taxon>
        <taxon>Paracoccaceae</taxon>
        <taxon>Paracoccus</taxon>
    </lineage>
</organism>
<reference evidence="4 5" key="1">
    <citation type="submission" date="2016-10" db="EMBL/GenBank/DDBJ databases">
        <authorList>
            <person name="de Groot N.N."/>
        </authorList>
    </citation>
    <scope>NUCLEOTIDE SEQUENCE [LARGE SCALE GENOMIC DNA]</scope>
    <source>
        <strain evidence="4 5">DSM 17862</strain>
    </source>
</reference>
<keyword evidence="2 4" id="KW-0418">Kinase</keyword>
<feature type="domain" description="DhaL" evidence="3">
    <location>
        <begin position="6"/>
        <end position="201"/>
    </location>
</feature>
<dbReference type="GO" id="GO:0004371">
    <property type="term" value="F:glycerone kinase activity"/>
    <property type="evidence" value="ECO:0007669"/>
    <property type="project" value="InterPro"/>
</dbReference>
<dbReference type="SMART" id="SM01120">
    <property type="entry name" value="Dak2"/>
    <property type="match status" value="1"/>
</dbReference>
<evidence type="ECO:0000256" key="2">
    <source>
        <dbReference type="ARBA" id="ARBA00022777"/>
    </source>
</evidence>
<dbReference type="PANTHER" id="PTHR28629">
    <property type="entry name" value="TRIOKINASE/FMN CYCLASE"/>
    <property type="match status" value="1"/>
</dbReference>
<dbReference type="InterPro" id="IPR050861">
    <property type="entry name" value="Dihydroxyacetone_Kinase"/>
</dbReference>
<evidence type="ECO:0000313" key="4">
    <source>
        <dbReference type="EMBL" id="SEU08632.1"/>
    </source>
</evidence>
<dbReference type="PROSITE" id="PS51480">
    <property type="entry name" value="DHAL"/>
    <property type="match status" value="1"/>
</dbReference>
<gene>
    <name evidence="4" type="ORF">SAMN04489858_12521</name>
</gene>
<keyword evidence="1" id="KW-0808">Transferase</keyword>
<dbReference type="STRING" id="364199.SAMN04489858_12521"/>
<accession>A0A1I0JH70</accession>
<evidence type="ECO:0000313" key="5">
    <source>
        <dbReference type="Proteomes" id="UP000199180"/>
    </source>
</evidence>
<sequence>MTLTTESLRHAIESIAAQADPIGTELNELDGRLGDGDLGVTFLNGFNNLSGLAPALPQDFGMACMDCAKGMTKVSGSSFGTLMAISLMAAAKTTKGQDRIDWSQLPDLLQQALDAMMARGGATLGDKTMLDSLAAIIAAIRGSDDPAAMLAAAGQAADDALTTYRDLPCKIGRARIFGDRTVGMDDPGMVAVKRMIDCLAHG</sequence>
<dbReference type="AlphaFoldDB" id="A0A1I0JH70"/>
<dbReference type="GO" id="GO:0005829">
    <property type="term" value="C:cytosol"/>
    <property type="evidence" value="ECO:0007669"/>
    <property type="project" value="TreeGrafter"/>
</dbReference>
<name>A0A1I0JH70_9RHOB</name>